<evidence type="ECO:0000256" key="1">
    <source>
        <dbReference type="ARBA" id="ARBA00009670"/>
    </source>
</evidence>
<evidence type="ECO:0000259" key="5">
    <source>
        <dbReference type="Pfam" id="PF03109"/>
    </source>
</evidence>
<dbReference type="InterPro" id="IPR034646">
    <property type="entry name" value="ADCK3_dom"/>
</dbReference>
<dbReference type="PANTHER" id="PTHR43851:SF3">
    <property type="entry name" value="COENZYME Q8"/>
    <property type="match status" value="1"/>
</dbReference>
<protein>
    <submittedName>
        <fullName evidence="6">ATP-binding protein</fullName>
    </submittedName>
</protein>
<dbReference type="InterPro" id="IPR004147">
    <property type="entry name" value="ABC1_dom"/>
</dbReference>
<dbReference type="InterPro" id="IPR011009">
    <property type="entry name" value="Kinase-like_dom_sf"/>
</dbReference>
<dbReference type="InterPro" id="IPR051409">
    <property type="entry name" value="Atypical_kinase_ADCK"/>
</dbReference>
<feature type="domain" description="ABC1 atypical kinase-like" evidence="5">
    <location>
        <begin position="99"/>
        <end position="335"/>
    </location>
</feature>
<evidence type="ECO:0000313" key="6">
    <source>
        <dbReference type="EMBL" id="ONM48457.1"/>
    </source>
</evidence>
<dbReference type="Proteomes" id="UP000188836">
    <property type="component" value="Unassembled WGS sequence"/>
</dbReference>
<dbReference type="OrthoDB" id="9795390at2"/>
<dbReference type="GO" id="GO:0016740">
    <property type="term" value="F:transferase activity"/>
    <property type="evidence" value="ECO:0007669"/>
    <property type="project" value="UniProtKB-KW"/>
</dbReference>
<dbReference type="SUPFAM" id="SSF56112">
    <property type="entry name" value="Protein kinase-like (PK-like)"/>
    <property type="match status" value="1"/>
</dbReference>
<keyword evidence="2" id="KW-0808">Transferase</keyword>
<evidence type="ECO:0000256" key="3">
    <source>
        <dbReference type="ARBA" id="ARBA00022741"/>
    </source>
</evidence>
<evidence type="ECO:0000256" key="4">
    <source>
        <dbReference type="ARBA" id="ARBA00022840"/>
    </source>
</evidence>
<organism evidence="6 7">
    <name type="scientific">Nocardia donostiensis</name>
    <dbReference type="NCBI Taxonomy" id="1538463"/>
    <lineage>
        <taxon>Bacteria</taxon>
        <taxon>Bacillati</taxon>
        <taxon>Actinomycetota</taxon>
        <taxon>Actinomycetes</taxon>
        <taxon>Mycobacteriales</taxon>
        <taxon>Nocardiaceae</taxon>
        <taxon>Nocardia</taxon>
    </lineage>
</organism>
<dbReference type="Pfam" id="PF03109">
    <property type="entry name" value="ABC1"/>
    <property type="match status" value="1"/>
</dbReference>
<keyword evidence="7" id="KW-1185">Reference proteome</keyword>
<proteinExistence type="inferred from homology"/>
<evidence type="ECO:0000313" key="7">
    <source>
        <dbReference type="Proteomes" id="UP000188836"/>
    </source>
</evidence>
<dbReference type="CDD" id="cd13970">
    <property type="entry name" value="ABC1_ADCK3"/>
    <property type="match status" value="1"/>
</dbReference>
<dbReference type="EMBL" id="MUMY01000009">
    <property type="protein sequence ID" value="ONM48457.1"/>
    <property type="molecule type" value="Genomic_DNA"/>
</dbReference>
<comment type="similarity">
    <text evidence="1">Belongs to the protein kinase superfamily. ADCK protein kinase family.</text>
</comment>
<gene>
    <name evidence="6" type="ORF">B0T46_12190</name>
</gene>
<dbReference type="STRING" id="1538463.B0T36_05015"/>
<dbReference type="GO" id="GO:0005524">
    <property type="term" value="F:ATP binding"/>
    <property type="evidence" value="ECO:0007669"/>
    <property type="project" value="UniProtKB-KW"/>
</dbReference>
<sequence>MVKSRMPVGRVARSARLGRLAAGQAVRGVGTRFSAIGRTDEARRVMAERSALQAAQQIVTVLGGMKGAAMKLGQMLSVLDIDLIPESHREMFRQKLSELRDHAPVVAFEAMRKVIEDDLGPLSRVFTDFDEEPVAAASIGQVYRAQLRDGRVVAVKVKYPGVDAAVHADMRNLQFFSKLWKSILPAAADTAVLDEITRNISAELDYVREANTQHRVAARYRDHPFITVPDSIGAFCTGNVLVTEFLDGLTFDRIRQLPRTDRDRIGELVYHFYIGGLFLDHEFCADPHPGNIMLAHDGRVGFVDFGLYNQIASEHVDLERDVLRAAAEHRAEDIFELWRARGIVDADSGVTAEECLEYVWGAAGWHLLDEETTITAELASSAVVLAVDPRSAQHRSVRHQALPPEHVFSRRADLFTFTALGQLEATNNWHRLAREWMYGELPATEIGRTIARWRRARGTVAL</sequence>
<reference evidence="6 7" key="1">
    <citation type="journal article" date="2016" name="Antonie Van Leeuwenhoek">
        <title>Nocardia donostiensis sp. nov., isolated from human respiratory specimens.</title>
        <authorList>
            <person name="Ercibengoa M."/>
            <person name="Bell M."/>
            <person name="Marimon J.M."/>
            <person name="Humrighouse B."/>
            <person name="Klenk H.P."/>
            <person name="Potter G."/>
            <person name="Perez-Trallero E."/>
        </authorList>
    </citation>
    <scope>NUCLEOTIDE SEQUENCE [LARGE SCALE GENOMIC DNA]</scope>
    <source>
        <strain evidence="6 7">X1655</strain>
    </source>
</reference>
<accession>A0A1W0B102</accession>
<keyword evidence="4 6" id="KW-0067">ATP-binding</keyword>
<keyword evidence="3" id="KW-0547">Nucleotide-binding</keyword>
<evidence type="ECO:0000256" key="2">
    <source>
        <dbReference type="ARBA" id="ARBA00022679"/>
    </source>
</evidence>
<name>A0A1W0B102_9NOCA</name>
<comment type="caution">
    <text evidence="6">The sequence shown here is derived from an EMBL/GenBank/DDBJ whole genome shotgun (WGS) entry which is preliminary data.</text>
</comment>
<dbReference type="PANTHER" id="PTHR43851">
    <property type="match status" value="1"/>
</dbReference>
<dbReference type="AlphaFoldDB" id="A0A1W0B102"/>